<feature type="signal peptide" evidence="6">
    <location>
        <begin position="1"/>
        <end position="22"/>
    </location>
</feature>
<dbReference type="Pfam" id="PF07679">
    <property type="entry name" value="I-set"/>
    <property type="match status" value="1"/>
</dbReference>
<keyword evidence="4" id="KW-0393">Immunoglobulin domain</keyword>
<reference evidence="8" key="1">
    <citation type="submission" date="2023-08" db="EMBL/GenBank/DDBJ databases">
        <title>Pelteobagrus vachellii genome.</title>
        <authorList>
            <person name="Liu H."/>
        </authorList>
    </citation>
    <scope>NUCLEOTIDE SEQUENCE</scope>
    <source>
        <strain evidence="8">PRFRI_2022a</strain>
        <tissue evidence="8">Muscle</tissue>
    </source>
</reference>
<feature type="domain" description="Ig-like" evidence="7">
    <location>
        <begin position="130"/>
        <end position="219"/>
    </location>
</feature>
<keyword evidence="1 6" id="KW-0732">Signal</keyword>
<keyword evidence="5" id="KW-0812">Transmembrane</keyword>
<dbReference type="Proteomes" id="UP001187315">
    <property type="component" value="Unassembled WGS sequence"/>
</dbReference>
<evidence type="ECO:0000256" key="2">
    <source>
        <dbReference type="ARBA" id="ARBA00023157"/>
    </source>
</evidence>
<dbReference type="Gene3D" id="2.60.40.10">
    <property type="entry name" value="Immunoglobulins"/>
    <property type="match status" value="5"/>
</dbReference>
<keyword evidence="3" id="KW-0325">Glycoprotein</keyword>
<evidence type="ECO:0000256" key="6">
    <source>
        <dbReference type="SAM" id="SignalP"/>
    </source>
</evidence>
<organism evidence="8 9">
    <name type="scientific">Tachysurus vachellii</name>
    <name type="common">Darkbarbel catfish</name>
    <name type="synonym">Pelteobagrus vachellii</name>
    <dbReference type="NCBI Taxonomy" id="175792"/>
    <lineage>
        <taxon>Eukaryota</taxon>
        <taxon>Metazoa</taxon>
        <taxon>Chordata</taxon>
        <taxon>Craniata</taxon>
        <taxon>Vertebrata</taxon>
        <taxon>Euteleostomi</taxon>
        <taxon>Actinopterygii</taxon>
        <taxon>Neopterygii</taxon>
        <taxon>Teleostei</taxon>
        <taxon>Ostariophysi</taxon>
        <taxon>Siluriformes</taxon>
        <taxon>Bagridae</taxon>
        <taxon>Tachysurus</taxon>
    </lineage>
</organism>
<dbReference type="InterPro" id="IPR013106">
    <property type="entry name" value="Ig_V-set"/>
</dbReference>
<dbReference type="PANTHER" id="PTHR44337:SF20">
    <property type="entry name" value="CARCINOEMBRYONIC ANTIGEN-RELATED CELL ADHESION MOLECULE 5-RELATED"/>
    <property type="match status" value="1"/>
</dbReference>
<dbReference type="InterPro" id="IPR003599">
    <property type="entry name" value="Ig_sub"/>
</dbReference>
<dbReference type="InterPro" id="IPR052598">
    <property type="entry name" value="IgSF_CEA-related"/>
</dbReference>
<dbReference type="InterPro" id="IPR013783">
    <property type="entry name" value="Ig-like_fold"/>
</dbReference>
<accession>A0AA88NVB3</accession>
<dbReference type="SUPFAM" id="SSF48726">
    <property type="entry name" value="Immunoglobulin"/>
    <property type="match status" value="5"/>
</dbReference>
<dbReference type="EMBL" id="JAVHJS010000003">
    <property type="protein sequence ID" value="KAK2864442.1"/>
    <property type="molecule type" value="Genomic_DNA"/>
</dbReference>
<feature type="chain" id="PRO_5041689388" description="Ig-like domain-containing protein" evidence="6">
    <location>
        <begin position="23"/>
        <end position="536"/>
    </location>
</feature>
<feature type="domain" description="Ig-like" evidence="7">
    <location>
        <begin position="328"/>
        <end position="401"/>
    </location>
</feature>
<evidence type="ECO:0000256" key="5">
    <source>
        <dbReference type="SAM" id="Phobius"/>
    </source>
</evidence>
<keyword evidence="2" id="KW-1015">Disulfide bond</keyword>
<evidence type="ECO:0000259" key="7">
    <source>
        <dbReference type="PROSITE" id="PS50835"/>
    </source>
</evidence>
<evidence type="ECO:0000256" key="4">
    <source>
        <dbReference type="ARBA" id="ARBA00023319"/>
    </source>
</evidence>
<evidence type="ECO:0000256" key="3">
    <source>
        <dbReference type="ARBA" id="ARBA00023180"/>
    </source>
</evidence>
<gene>
    <name evidence="8" type="ORF">Q7C36_003596</name>
</gene>
<feature type="domain" description="Ig-like" evidence="7">
    <location>
        <begin position="406"/>
        <end position="487"/>
    </location>
</feature>
<dbReference type="Pfam" id="PF07686">
    <property type="entry name" value="V-set"/>
    <property type="match status" value="1"/>
</dbReference>
<keyword evidence="9" id="KW-1185">Reference proteome</keyword>
<evidence type="ECO:0000313" key="8">
    <source>
        <dbReference type="EMBL" id="KAK2864442.1"/>
    </source>
</evidence>
<keyword evidence="5" id="KW-1133">Transmembrane helix</keyword>
<dbReference type="InterPro" id="IPR036179">
    <property type="entry name" value="Ig-like_dom_sf"/>
</dbReference>
<name>A0AA88NVB3_TACVA</name>
<protein>
    <recommendedName>
        <fullName evidence="7">Ig-like domain-containing protein</fullName>
    </recommendedName>
</protein>
<dbReference type="InterPro" id="IPR013098">
    <property type="entry name" value="Ig_I-set"/>
</dbReference>
<feature type="transmembrane region" description="Helical" evidence="5">
    <location>
        <begin position="503"/>
        <end position="523"/>
    </location>
</feature>
<evidence type="ECO:0000256" key="1">
    <source>
        <dbReference type="ARBA" id="ARBA00022729"/>
    </source>
</evidence>
<sequence length="536" mass="58221">MDLYNSWLISFLLVNMWLCCGAQLVMPARMSGVRGKGMNFTVTVPPNTNVQTVTWTVTFNTGNTVPICTANTLNEKVTDTYKGRVNYYRSSYTLEIISLLPTDSGVYTLTIVDDNLDQLMGQTTLVVLEPVADVSVTSNLNEAVEINSTVILTCVAKGSSLSYIWLNTSTPLVVDGNHIVQNASQLIINNVYRGDLLGPIYCTAQNQLESSTSAAFNLTVNYGPDLVTITQDPTTASLKKGSNVTLSCSAKSKPAATFIWLFNQAQLPQTTDTLVLLNLAEEQSGNYSCMAYNSKTQRYVSSDVVKFSIIEALSGTSISAPAVTLIAGNSTVNLTCTSSTGKADSVHWHKNGKPLDSSNRIIFSMDKSTVTILTVKKEDTGEYKCQMNNKISSDTNNYTLTVNYGPDDVVIKGDKHAILGDSVMMNCSFTSYPVPTFVWKFNDSVLIGETTNCLTITNFEDKNSGIYTCEAFNSVTGLKRTATQNVTVKNTEDQQQDGLSNGAIAGIVIAVLVLLAIFIAVCVHKRRKISDVPSPY</sequence>
<dbReference type="Pfam" id="PF13927">
    <property type="entry name" value="Ig_3"/>
    <property type="match status" value="2"/>
</dbReference>
<dbReference type="CDD" id="cd00096">
    <property type="entry name" value="Ig"/>
    <property type="match status" value="1"/>
</dbReference>
<keyword evidence="5" id="KW-0472">Membrane</keyword>
<dbReference type="SMART" id="SM00409">
    <property type="entry name" value="IG"/>
    <property type="match status" value="5"/>
</dbReference>
<dbReference type="AlphaFoldDB" id="A0AA88NVB3"/>
<feature type="domain" description="Ig-like" evidence="7">
    <location>
        <begin position="224"/>
        <end position="301"/>
    </location>
</feature>
<dbReference type="SMART" id="SM00408">
    <property type="entry name" value="IGc2"/>
    <property type="match status" value="3"/>
</dbReference>
<dbReference type="PANTHER" id="PTHR44337">
    <property type="entry name" value="CARCINOEMBRYONIC ANTIGEN-RELATED CELL ADHESION MOLECULE 8"/>
    <property type="match status" value="1"/>
</dbReference>
<dbReference type="InterPro" id="IPR007110">
    <property type="entry name" value="Ig-like_dom"/>
</dbReference>
<comment type="caution">
    <text evidence="8">The sequence shown here is derived from an EMBL/GenBank/DDBJ whole genome shotgun (WGS) entry which is preliminary data.</text>
</comment>
<dbReference type="PROSITE" id="PS50835">
    <property type="entry name" value="IG_LIKE"/>
    <property type="match status" value="4"/>
</dbReference>
<dbReference type="InterPro" id="IPR003598">
    <property type="entry name" value="Ig_sub2"/>
</dbReference>
<evidence type="ECO:0000313" key="9">
    <source>
        <dbReference type="Proteomes" id="UP001187315"/>
    </source>
</evidence>
<proteinExistence type="predicted"/>